<dbReference type="Proteomes" id="UP001153076">
    <property type="component" value="Unassembled WGS sequence"/>
</dbReference>
<organism evidence="2 3">
    <name type="scientific">Carnegiea gigantea</name>
    <dbReference type="NCBI Taxonomy" id="171969"/>
    <lineage>
        <taxon>Eukaryota</taxon>
        <taxon>Viridiplantae</taxon>
        <taxon>Streptophyta</taxon>
        <taxon>Embryophyta</taxon>
        <taxon>Tracheophyta</taxon>
        <taxon>Spermatophyta</taxon>
        <taxon>Magnoliopsida</taxon>
        <taxon>eudicotyledons</taxon>
        <taxon>Gunneridae</taxon>
        <taxon>Pentapetalae</taxon>
        <taxon>Caryophyllales</taxon>
        <taxon>Cactineae</taxon>
        <taxon>Cactaceae</taxon>
        <taxon>Cactoideae</taxon>
        <taxon>Echinocereeae</taxon>
        <taxon>Carnegiea</taxon>
    </lineage>
</organism>
<proteinExistence type="predicted"/>
<dbReference type="InterPro" id="IPR025558">
    <property type="entry name" value="DUF4283"/>
</dbReference>
<gene>
    <name evidence="2" type="ORF">Cgig2_017420</name>
</gene>
<dbReference type="Pfam" id="PF14111">
    <property type="entry name" value="DUF4283"/>
    <property type="match status" value="1"/>
</dbReference>
<dbReference type="AlphaFoldDB" id="A0A9Q1JVW9"/>
<protein>
    <recommendedName>
        <fullName evidence="1">DUF4283 domain-containing protein</fullName>
    </recommendedName>
</protein>
<dbReference type="EMBL" id="JAKOGI010000652">
    <property type="protein sequence ID" value="KAJ8431934.1"/>
    <property type="molecule type" value="Genomic_DNA"/>
</dbReference>
<dbReference type="OrthoDB" id="1750221at2759"/>
<accession>A0A9Q1JVW9</accession>
<reference evidence="2" key="1">
    <citation type="submission" date="2022-04" db="EMBL/GenBank/DDBJ databases">
        <title>Carnegiea gigantea Genome sequencing and assembly v2.</title>
        <authorList>
            <person name="Copetti D."/>
            <person name="Sanderson M.J."/>
            <person name="Burquez A."/>
            <person name="Wojciechowski M.F."/>
        </authorList>
    </citation>
    <scope>NUCLEOTIDE SEQUENCE</scope>
    <source>
        <strain evidence="2">SGP5-SGP5p</strain>
        <tissue evidence="2">Aerial part</tissue>
    </source>
</reference>
<dbReference type="InterPro" id="IPR040256">
    <property type="entry name" value="At4g02000-like"/>
</dbReference>
<sequence>MKNIWRPSQGLVVTDLDQNLFAFQFFSIGDKEYVLEEGPWAFDGHIRLLKELDPNIKIYNLPMSLRNRLFAEHIGNKIGAFVEVDQSDLLIPSKALKIRIDCDLHKPLRRGLMLKGLSKPRATDRLRYLFRGGLALLWMKTTSVSLLSCSANHVDIAIKWSTDAEECRFTGLYGFLEKENKLKTCDLLFDLRLHSALPWSVGGDFNEILFNYEKKGGQTKPQAT</sequence>
<evidence type="ECO:0000313" key="3">
    <source>
        <dbReference type="Proteomes" id="UP001153076"/>
    </source>
</evidence>
<comment type="caution">
    <text evidence="2">The sequence shown here is derived from an EMBL/GenBank/DDBJ whole genome shotgun (WGS) entry which is preliminary data.</text>
</comment>
<feature type="domain" description="DUF4283" evidence="1">
    <location>
        <begin position="1"/>
        <end position="57"/>
    </location>
</feature>
<keyword evidence="3" id="KW-1185">Reference proteome</keyword>
<name>A0A9Q1JVW9_9CARY</name>
<dbReference type="PANTHER" id="PTHR31286:SF167">
    <property type="entry name" value="OS09G0268800 PROTEIN"/>
    <property type="match status" value="1"/>
</dbReference>
<dbReference type="PANTHER" id="PTHR31286">
    <property type="entry name" value="GLYCINE-RICH CELL WALL STRUCTURAL PROTEIN 1.8-LIKE"/>
    <property type="match status" value="1"/>
</dbReference>
<evidence type="ECO:0000259" key="1">
    <source>
        <dbReference type="Pfam" id="PF14111"/>
    </source>
</evidence>
<evidence type="ECO:0000313" key="2">
    <source>
        <dbReference type="EMBL" id="KAJ8431934.1"/>
    </source>
</evidence>